<dbReference type="InterPro" id="IPR011992">
    <property type="entry name" value="EF-hand-dom_pair"/>
</dbReference>
<dbReference type="Pfam" id="PF13499">
    <property type="entry name" value="EF-hand_7"/>
    <property type="match status" value="1"/>
</dbReference>
<dbReference type="GeneID" id="576460"/>
<protein>
    <recommendedName>
        <fullName evidence="1">EF-hand domain-containing protein</fullName>
    </recommendedName>
</protein>
<dbReference type="OrthoDB" id="435273at2759"/>
<dbReference type="InterPro" id="IPR050230">
    <property type="entry name" value="CALM/Myosin/TropC-like"/>
</dbReference>
<dbReference type="InterPro" id="IPR002048">
    <property type="entry name" value="EF_hand_dom"/>
</dbReference>
<reference evidence="3" key="1">
    <citation type="submission" date="2015-02" db="EMBL/GenBank/DDBJ databases">
        <title>Genome sequencing for Strongylocentrotus purpuratus.</title>
        <authorList>
            <person name="Murali S."/>
            <person name="Liu Y."/>
            <person name="Vee V."/>
            <person name="English A."/>
            <person name="Wang M."/>
            <person name="Skinner E."/>
            <person name="Han Y."/>
            <person name="Muzny D.M."/>
            <person name="Worley K.C."/>
            <person name="Gibbs R.A."/>
        </authorList>
    </citation>
    <scope>NUCLEOTIDE SEQUENCE</scope>
</reference>
<dbReference type="OMA" id="HCEQFAK"/>
<dbReference type="PANTHER" id="PTHR23048">
    <property type="entry name" value="MYOSIN LIGHT CHAIN 1, 3"/>
    <property type="match status" value="1"/>
</dbReference>
<dbReference type="EnsemblMetazoa" id="XM_030972323">
    <property type="protein sequence ID" value="XP_030828183"/>
    <property type="gene ID" value="LOC576460"/>
</dbReference>
<accession>A0A7M7MY02</accession>
<dbReference type="KEGG" id="spu:576460"/>
<dbReference type="AlphaFoldDB" id="A0A7M7MY02"/>
<dbReference type="GO" id="GO:0000226">
    <property type="term" value="P:microtubule cytoskeleton organization"/>
    <property type="evidence" value="ECO:0000318"/>
    <property type="project" value="GO_Central"/>
</dbReference>
<evidence type="ECO:0000313" key="2">
    <source>
        <dbReference type="EnsemblMetazoa" id="XP_030828183"/>
    </source>
</evidence>
<dbReference type="FunFam" id="1.10.238.10:FF:000216">
    <property type="entry name" value="Putative calmodulin"/>
    <property type="match status" value="1"/>
</dbReference>
<dbReference type="GO" id="GO:0005509">
    <property type="term" value="F:calcium ion binding"/>
    <property type="evidence" value="ECO:0000318"/>
    <property type="project" value="GO_Central"/>
</dbReference>
<evidence type="ECO:0000259" key="1">
    <source>
        <dbReference type="PROSITE" id="PS50222"/>
    </source>
</evidence>
<dbReference type="GO" id="GO:0005737">
    <property type="term" value="C:cytoplasm"/>
    <property type="evidence" value="ECO:0000318"/>
    <property type="project" value="GO_Central"/>
</dbReference>
<dbReference type="RefSeq" id="XP_030828183.1">
    <property type="nucleotide sequence ID" value="XM_030972323.1"/>
</dbReference>
<dbReference type="GO" id="GO:0030234">
    <property type="term" value="F:enzyme regulator activity"/>
    <property type="evidence" value="ECO:0000318"/>
    <property type="project" value="GO_Central"/>
</dbReference>
<name>A0A7M7MY02_STRPU</name>
<dbReference type="Proteomes" id="UP000007110">
    <property type="component" value="Unassembled WGS sequence"/>
</dbReference>
<proteinExistence type="predicted"/>
<organism evidence="2 3">
    <name type="scientific">Strongylocentrotus purpuratus</name>
    <name type="common">Purple sea urchin</name>
    <dbReference type="NCBI Taxonomy" id="7668"/>
    <lineage>
        <taxon>Eukaryota</taxon>
        <taxon>Metazoa</taxon>
        <taxon>Echinodermata</taxon>
        <taxon>Eleutherozoa</taxon>
        <taxon>Echinozoa</taxon>
        <taxon>Echinoidea</taxon>
        <taxon>Euechinoidea</taxon>
        <taxon>Echinacea</taxon>
        <taxon>Camarodonta</taxon>
        <taxon>Echinidea</taxon>
        <taxon>Strongylocentrotidae</taxon>
        <taxon>Strongylocentrotus</taxon>
    </lineage>
</organism>
<feature type="domain" description="EF-hand" evidence="1">
    <location>
        <begin position="8"/>
        <end position="43"/>
    </location>
</feature>
<evidence type="ECO:0000313" key="3">
    <source>
        <dbReference type="Proteomes" id="UP000007110"/>
    </source>
</evidence>
<dbReference type="SMART" id="SM00054">
    <property type="entry name" value="EFh"/>
    <property type="match status" value="2"/>
</dbReference>
<dbReference type="PROSITE" id="PS50222">
    <property type="entry name" value="EF_HAND_2"/>
    <property type="match status" value="2"/>
</dbReference>
<dbReference type="SUPFAM" id="SSF47473">
    <property type="entry name" value="EF-hand"/>
    <property type="match status" value="1"/>
</dbReference>
<dbReference type="Gene3D" id="1.10.238.10">
    <property type="entry name" value="EF-hand"/>
    <property type="match status" value="2"/>
</dbReference>
<feature type="domain" description="EF-hand" evidence="1">
    <location>
        <begin position="79"/>
        <end position="114"/>
    </location>
</feature>
<keyword evidence="3" id="KW-1185">Reference proteome</keyword>
<dbReference type="InParanoid" id="A0A7M7MY02"/>
<dbReference type="FunCoup" id="A0A7M7MY02">
    <property type="interactions" value="365"/>
</dbReference>
<sequence length="153" mass="18262">MAQLFTQKQIDEYKECFALYDKTRKGHIFADELTKVMRSLGTNPSIEEIKAYRKQYEANDKITFSDFLVIMYEQHKNENPFKEIMDAFRLTDTQNRGFILASEFRNIMTKFGEKISDREVDDMMREFGIQKNGFVKYYDIVPKLLEPIPDHYK</sequence>
<reference evidence="2" key="2">
    <citation type="submission" date="2021-01" db="UniProtKB">
        <authorList>
            <consortium name="EnsemblMetazoa"/>
        </authorList>
    </citation>
    <scope>IDENTIFICATION</scope>
</reference>
<dbReference type="FunFam" id="1.10.238.10:FF:000636">
    <property type="entry name" value="calmodulin-like protein 4"/>
    <property type="match status" value="1"/>
</dbReference>
<dbReference type="CDD" id="cd00051">
    <property type="entry name" value="EFh"/>
    <property type="match status" value="1"/>
</dbReference>
<dbReference type="PANTHER" id="PTHR23048:SF45">
    <property type="entry name" value="CALMODULIN LIKE 4"/>
    <property type="match status" value="1"/>
</dbReference>